<dbReference type="SUPFAM" id="SSF56176">
    <property type="entry name" value="FAD-binding/transporter-associated domain-like"/>
    <property type="match status" value="1"/>
</dbReference>
<dbReference type="GO" id="GO:0008762">
    <property type="term" value="F:UDP-N-acetylmuramate dehydrogenase activity"/>
    <property type="evidence" value="ECO:0007669"/>
    <property type="project" value="UniProtKB-UniRule"/>
</dbReference>
<dbReference type="PANTHER" id="PTHR21071">
    <property type="entry name" value="UDP-N-ACETYLENOLPYRUVOYLGLUCOSAMINE REDUCTASE"/>
    <property type="match status" value="1"/>
</dbReference>
<dbReference type="InterPro" id="IPR016169">
    <property type="entry name" value="FAD-bd_PCMH_sub2"/>
</dbReference>
<dbReference type="Gene3D" id="3.30.465.10">
    <property type="match status" value="1"/>
</dbReference>
<dbReference type="Pfam" id="PF02873">
    <property type="entry name" value="MurB_C"/>
    <property type="match status" value="1"/>
</dbReference>
<keyword evidence="13 19" id="KW-0573">Peptidoglycan synthesis</keyword>
<evidence type="ECO:0000256" key="14">
    <source>
        <dbReference type="ARBA" id="ARBA00023002"/>
    </source>
</evidence>
<keyword evidence="22" id="KW-1185">Reference proteome</keyword>
<evidence type="ECO:0000256" key="10">
    <source>
        <dbReference type="ARBA" id="ARBA00022827"/>
    </source>
</evidence>
<keyword evidence="10 19" id="KW-0274">FAD</keyword>
<evidence type="ECO:0000256" key="6">
    <source>
        <dbReference type="ARBA" id="ARBA00015188"/>
    </source>
</evidence>
<dbReference type="NCBIfam" id="NF010480">
    <property type="entry name" value="PRK13905.1"/>
    <property type="match status" value="1"/>
</dbReference>
<dbReference type="InterPro" id="IPR036318">
    <property type="entry name" value="FAD-bd_PCMH-like_sf"/>
</dbReference>
<dbReference type="HAMAP" id="MF_00037">
    <property type="entry name" value="MurB"/>
    <property type="match status" value="1"/>
</dbReference>
<dbReference type="InterPro" id="IPR016167">
    <property type="entry name" value="FAD-bd_PCMH_sub1"/>
</dbReference>
<dbReference type="GO" id="GO:0071949">
    <property type="term" value="F:FAD binding"/>
    <property type="evidence" value="ECO:0007669"/>
    <property type="project" value="InterPro"/>
</dbReference>
<dbReference type="Gene3D" id="3.30.43.10">
    <property type="entry name" value="Uridine Diphospho-n-acetylenolpyruvylglucosamine Reductase, domain 2"/>
    <property type="match status" value="1"/>
</dbReference>
<evidence type="ECO:0000256" key="2">
    <source>
        <dbReference type="ARBA" id="ARBA00003921"/>
    </source>
</evidence>
<dbReference type="InterPro" id="IPR016166">
    <property type="entry name" value="FAD-bd_PCMH"/>
</dbReference>
<comment type="similarity">
    <text evidence="19">Belongs to the MurB family.</text>
</comment>
<gene>
    <name evidence="19 21" type="primary">murB</name>
    <name evidence="21" type="ORF">PQG83_17690</name>
</gene>
<evidence type="ECO:0000313" key="22">
    <source>
        <dbReference type="Proteomes" id="UP001302494"/>
    </source>
</evidence>
<dbReference type="GO" id="GO:0005829">
    <property type="term" value="C:cytosol"/>
    <property type="evidence" value="ECO:0007669"/>
    <property type="project" value="TreeGrafter"/>
</dbReference>
<organism evidence="21 22">
    <name type="scientific">Candidatus Nitrospira neomarina</name>
    <dbReference type="NCBI Taxonomy" id="3020899"/>
    <lineage>
        <taxon>Bacteria</taxon>
        <taxon>Pseudomonadati</taxon>
        <taxon>Nitrospirota</taxon>
        <taxon>Nitrospiria</taxon>
        <taxon>Nitrospirales</taxon>
        <taxon>Nitrospiraceae</taxon>
        <taxon>Nitrospira</taxon>
    </lineage>
</organism>
<feature type="domain" description="FAD-binding PCMH-type" evidence="20">
    <location>
        <begin position="37"/>
        <end position="200"/>
    </location>
</feature>
<feature type="active site" description="Proton donor" evidence="19">
    <location>
        <position position="229"/>
    </location>
</feature>
<evidence type="ECO:0000256" key="7">
    <source>
        <dbReference type="ARBA" id="ARBA00022490"/>
    </source>
</evidence>
<comment type="pathway">
    <text evidence="4 19">Cell wall biogenesis; peptidoglycan biosynthesis.</text>
</comment>
<dbReference type="Gene3D" id="3.90.78.10">
    <property type="entry name" value="UDP-N-acetylenolpyruvoylglucosamine reductase, C-terminal domain"/>
    <property type="match status" value="1"/>
</dbReference>
<dbReference type="EMBL" id="CP116968">
    <property type="protein sequence ID" value="WNM61569.1"/>
    <property type="molecule type" value="Genomic_DNA"/>
</dbReference>
<dbReference type="NCBIfam" id="TIGR00179">
    <property type="entry name" value="murB"/>
    <property type="match status" value="1"/>
</dbReference>
<dbReference type="SUPFAM" id="SSF56194">
    <property type="entry name" value="Uridine diphospho-N-Acetylenolpyruvylglucosamine reductase, MurB, C-terminal domain"/>
    <property type="match status" value="1"/>
</dbReference>
<dbReference type="EC" id="1.3.1.98" evidence="5 19"/>
<evidence type="ECO:0000256" key="18">
    <source>
        <dbReference type="ARBA" id="ARBA00048914"/>
    </source>
</evidence>
<dbReference type="InterPro" id="IPR003170">
    <property type="entry name" value="MurB"/>
</dbReference>
<evidence type="ECO:0000256" key="9">
    <source>
        <dbReference type="ARBA" id="ARBA00022630"/>
    </source>
</evidence>
<evidence type="ECO:0000256" key="12">
    <source>
        <dbReference type="ARBA" id="ARBA00022960"/>
    </source>
</evidence>
<keyword evidence="15 19" id="KW-0131">Cell cycle</keyword>
<evidence type="ECO:0000256" key="15">
    <source>
        <dbReference type="ARBA" id="ARBA00023306"/>
    </source>
</evidence>
<feature type="active site" evidence="19">
    <location>
        <position position="299"/>
    </location>
</feature>
<feature type="active site" evidence="19">
    <location>
        <position position="181"/>
    </location>
</feature>
<dbReference type="GO" id="GO:0051301">
    <property type="term" value="P:cell division"/>
    <property type="evidence" value="ECO:0007669"/>
    <property type="project" value="UniProtKB-KW"/>
</dbReference>
<evidence type="ECO:0000256" key="11">
    <source>
        <dbReference type="ARBA" id="ARBA00022857"/>
    </source>
</evidence>
<evidence type="ECO:0000256" key="8">
    <source>
        <dbReference type="ARBA" id="ARBA00022618"/>
    </source>
</evidence>
<keyword evidence="8 19" id="KW-0132">Cell division</keyword>
<evidence type="ECO:0000256" key="4">
    <source>
        <dbReference type="ARBA" id="ARBA00004752"/>
    </source>
</evidence>
<keyword evidence="12 19" id="KW-0133">Cell shape</keyword>
<reference evidence="21 22" key="1">
    <citation type="submission" date="2023-01" db="EMBL/GenBank/DDBJ databases">
        <title>Cultivation and genomic characterization of new, ubiquitous marine nitrite-oxidizing bacteria from the Nitrospirales.</title>
        <authorList>
            <person name="Mueller A.J."/>
            <person name="Daebeler A."/>
            <person name="Herbold C.W."/>
            <person name="Kirkegaard R.H."/>
            <person name="Daims H."/>
        </authorList>
    </citation>
    <scope>NUCLEOTIDE SEQUENCE [LARGE SCALE GENOMIC DNA]</scope>
    <source>
        <strain evidence="21 22">DK</strain>
    </source>
</reference>
<evidence type="ECO:0000256" key="17">
    <source>
        <dbReference type="ARBA" id="ARBA00031026"/>
    </source>
</evidence>
<proteinExistence type="inferred from homology"/>
<dbReference type="RefSeq" id="WP_312743914.1">
    <property type="nucleotide sequence ID" value="NZ_CP116968.1"/>
</dbReference>
<comment type="cofactor">
    <cofactor evidence="1 19">
        <name>FAD</name>
        <dbReference type="ChEBI" id="CHEBI:57692"/>
    </cofactor>
</comment>
<dbReference type="InterPro" id="IPR011601">
    <property type="entry name" value="MurB_C"/>
</dbReference>
<keyword evidence="11 19" id="KW-0521">NADP</keyword>
<protein>
    <recommendedName>
        <fullName evidence="6 19">UDP-N-acetylenolpyruvoylglucosamine reductase</fullName>
        <ecNumber evidence="5 19">1.3.1.98</ecNumber>
    </recommendedName>
    <alternativeName>
        <fullName evidence="17 19">UDP-N-acetylmuramate dehydrogenase</fullName>
    </alternativeName>
</protein>
<keyword evidence="7 19" id="KW-0963">Cytoplasm</keyword>
<dbReference type="Pfam" id="PF01565">
    <property type="entry name" value="FAD_binding_4"/>
    <property type="match status" value="1"/>
</dbReference>
<evidence type="ECO:0000256" key="5">
    <source>
        <dbReference type="ARBA" id="ARBA00012518"/>
    </source>
</evidence>
<dbReference type="Proteomes" id="UP001302494">
    <property type="component" value="Chromosome"/>
</dbReference>
<dbReference type="InterPro" id="IPR006094">
    <property type="entry name" value="Oxid_FAD_bind_N"/>
</dbReference>
<dbReference type="InterPro" id="IPR036635">
    <property type="entry name" value="MurB_C_sf"/>
</dbReference>
<evidence type="ECO:0000256" key="16">
    <source>
        <dbReference type="ARBA" id="ARBA00023316"/>
    </source>
</evidence>
<sequence length="307" mass="33159">MKTGRPTLTAKRLQRAVQHVKGEVHWNESLAPLLSLQVGGPADVLIFPLDVEDVIRVLVGARTEGIPFVVLGGTNVVVRDKGIRGIVMQLKHLTGIHEETGHVVYAQAGVRLPRLMQFAVGHHLSGMEWAAGIPGTVGGGVVMNAGTRLGEMQEVLHAVDLVNLRGHRVRVEASNMSFAYRKATLPKGVVVGAWVQLALSNKAQVEAKTKTYLQYRRETQPLTLPNAGSVFKNPPGDSAGRLVEAAGLKGVRIGDAEVSTKHANFIVNRGAATADQVLALIRKVRQTVAKKFGVRLQLEWKIIGESE</sequence>
<keyword evidence="16 19" id="KW-0961">Cell wall biogenesis/degradation</keyword>
<comment type="function">
    <text evidence="2 19">Cell wall formation.</text>
</comment>
<dbReference type="GO" id="GO:0071555">
    <property type="term" value="P:cell wall organization"/>
    <property type="evidence" value="ECO:0007669"/>
    <property type="project" value="UniProtKB-KW"/>
</dbReference>
<evidence type="ECO:0000313" key="21">
    <source>
        <dbReference type="EMBL" id="WNM61569.1"/>
    </source>
</evidence>
<dbReference type="GO" id="GO:0009252">
    <property type="term" value="P:peptidoglycan biosynthetic process"/>
    <property type="evidence" value="ECO:0007669"/>
    <property type="project" value="UniProtKB-UniRule"/>
</dbReference>
<dbReference type="AlphaFoldDB" id="A0AA96GFW3"/>
<dbReference type="PROSITE" id="PS51387">
    <property type="entry name" value="FAD_PCMH"/>
    <property type="match status" value="1"/>
</dbReference>
<comment type="subcellular location">
    <subcellularLocation>
        <location evidence="3 19">Cytoplasm</location>
    </subcellularLocation>
</comment>
<comment type="catalytic activity">
    <reaction evidence="18 19">
        <text>UDP-N-acetyl-alpha-D-muramate + NADP(+) = UDP-N-acetyl-3-O-(1-carboxyvinyl)-alpha-D-glucosamine + NADPH + H(+)</text>
        <dbReference type="Rhea" id="RHEA:12248"/>
        <dbReference type="ChEBI" id="CHEBI:15378"/>
        <dbReference type="ChEBI" id="CHEBI:57783"/>
        <dbReference type="ChEBI" id="CHEBI:58349"/>
        <dbReference type="ChEBI" id="CHEBI:68483"/>
        <dbReference type="ChEBI" id="CHEBI:70757"/>
        <dbReference type="EC" id="1.3.1.98"/>
    </reaction>
</comment>
<accession>A0AA96GFW3</accession>
<evidence type="ECO:0000256" key="3">
    <source>
        <dbReference type="ARBA" id="ARBA00004496"/>
    </source>
</evidence>
<dbReference type="KEGG" id="nneo:PQG83_17690"/>
<dbReference type="GO" id="GO:0008360">
    <property type="term" value="P:regulation of cell shape"/>
    <property type="evidence" value="ECO:0007669"/>
    <property type="project" value="UniProtKB-KW"/>
</dbReference>
<evidence type="ECO:0000256" key="1">
    <source>
        <dbReference type="ARBA" id="ARBA00001974"/>
    </source>
</evidence>
<evidence type="ECO:0000256" key="13">
    <source>
        <dbReference type="ARBA" id="ARBA00022984"/>
    </source>
</evidence>
<keyword evidence="9 19" id="KW-0285">Flavoprotein</keyword>
<evidence type="ECO:0000259" key="20">
    <source>
        <dbReference type="PROSITE" id="PS51387"/>
    </source>
</evidence>
<keyword evidence="14 19" id="KW-0560">Oxidoreductase</keyword>
<evidence type="ECO:0000256" key="19">
    <source>
        <dbReference type="HAMAP-Rule" id="MF_00037"/>
    </source>
</evidence>
<name>A0AA96GFW3_9BACT</name>
<dbReference type="PANTHER" id="PTHR21071:SF4">
    <property type="entry name" value="UDP-N-ACETYLENOLPYRUVOYLGLUCOSAMINE REDUCTASE"/>
    <property type="match status" value="1"/>
</dbReference>